<protein>
    <submittedName>
        <fullName evidence="2">Uncharacterized protein</fullName>
    </submittedName>
</protein>
<feature type="compositionally biased region" description="Basic and acidic residues" evidence="1">
    <location>
        <begin position="17"/>
        <end position="29"/>
    </location>
</feature>
<proteinExistence type="predicted"/>
<dbReference type="AlphaFoldDB" id="A0A067TEI3"/>
<evidence type="ECO:0000313" key="3">
    <source>
        <dbReference type="Proteomes" id="UP000027222"/>
    </source>
</evidence>
<evidence type="ECO:0000256" key="1">
    <source>
        <dbReference type="SAM" id="MobiDB-lite"/>
    </source>
</evidence>
<sequence>MDFEDYAQDLTRQAQISEHEDAREDREDIPNPPPTTNPPSVSQLPTQNTTPLL</sequence>
<dbReference type="HOGENOM" id="CLU_3074209_0_0_1"/>
<keyword evidence="3" id="KW-1185">Reference proteome</keyword>
<organism evidence="2 3">
    <name type="scientific">Galerina marginata (strain CBS 339.88)</name>
    <dbReference type="NCBI Taxonomy" id="685588"/>
    <lineage>
        <taxon>Eukaryota</taxon>
        <taxon>Fungi</taxon>
        <taxon>Dikarya</taxon>
        <taxon>Basidiomycota</taxon>
        <taxon>Agaricomycotina</taxon>
        <taxon>Agaricomycetes</taxon>
        <taxon>Agaricomycetidae</taxon>
        <taxon>Agaricales</taxon>
        <taxon>Agaricineae</taxon>
        <taxon>Strophariaceae</taxon>
        <taxon>Galerina</taxon>
    </lineage>
</organism>
<evidence type="ECO:0000313" key="2">
    <source>
        <dbReference type="EMBL" id="KDR81546.1"/>
    </source>
</evidence>
<dbReference type="Proteomes" id="UP000027222">
    <property type="component" value="Unassembled WGS sequence"/>
</dbReference>
<gene>
    <name evidence="2" type="ORF">GALMADRAFT_239557</name>
</gene>
<dbReference type="EMBL" id="KL142370">
    <property type="protein sequence ID" value="KDR81546.1"/>
    <property type="molecule type" value="Genomic_DNA"/>
</dbReference>
<reference evidence="3" key="1">
    <citation type="journal article" date="2014" name="Proc. Natl. Acad. Sci. U.S.A.">
        <title>Extensive sampling of basidiomycete genomes demonstrates inadequacy of the white-rot/brown-rot paradigm for wood decay fungi.</title>
        <authorList>
            <person name="Riley R."/>
            <person name="Salamov A.A."/>
            <person name="Brown D.W."/>
            <person name="Nagy L.G."/>
            <person name="Floudas D."/>
            <person name="Held B.W."/>
            <person name="Levasseur A."/>
            <person name="Lombard V."/>
            <person name="Morin E."/>
            <person name="Otillar R."/>
            <person name="Lindquist E.A."/>
            <person name="Sun H."/>
            <person name="LaButti K.M."/>
            <person name="Schmutz J."/>
            <person name="Jabbour D."/>
            <person name="Luo H."/>
            <person name="Baker S.E."/>
            <person name="Pisabarro A.G."/>
            <person name="Walton J.D."/>
            <person name="Blanchette R.A."/>
            <person name="Henrissat B."/>
            <person name="Martin F."/>
            <person name="Cullen D."/>
            <person name="Hibbett D.S."/>
            <person name="Grigoriev I.V."/>
        </authorList>
    </citation>
    <scope>NUCLEOTIDE SEQUENCE [LARGE SCALE GENOMIC DNA]</scope>
    <source>
        <strain evidence="3">CBS 339.88</strain>
    </source>
</reference>
<feature type="region of interest" description="Disordered" evidence="1">
    <location>
        <begin position="1"/>
        <end position="53"/>
    </location>
</feature>
<feature type="non-terminal residue" evidence="2">
    <location>
        <position position="53"/>
    </location>
</feature>
<feature type="compositionally biased region" description="Polar residues" evidence="1">
    <location>
        <begin position="40"/>
        <end position="53"/>
    </location>
</feature>
<name>A0A067TEI3_GALM3</name>
<accession>A0A067TEI3</accession>